<comment type="similarity">
    <text evidence="3">Belongs to the short-chain dehydrogenases/reductases (SDR) family.</text>
</comment>
<dbReference type="PANTHER" id="PTHR43544:SF7">
    <property type="entry name" value="NADB-LER2"/>
    <property type="match status" value="1"/>
</dbReference>
<evidence type="ECO:0000313" key="4">
    <source>
        <dbReference type="EMBL" id="CAL1284487.1"/>
    </source>
</evidence>
<accession>A0AAV2AKX1</accession>
<dbReference type="PANTHER" id="PTHR43544">
    <property type="entry name" value="SHORT-CHAIN DEHYDROGENASE/REDUCTASE"/>
    <property type="match status" value="1"/>
</dbReference>
<dbReference type="SUPFAM" id="SSF51735">
    <property type="entry name" value="NAD(P)-binding Rossmann-fold domains"/>
    <property type="match status" value="1"/>
</dbReference>
<reference evidence="4 5" key="1">
    <citation type="submission" date="2024-04" db="EMBL/GenBank/DDBJ databases">
        <authorList>
            <person name="Rising A."/>
            <person name="Reimegard J."/>
            <person name="Sonavane S."/>
            <person name="Akerstrom W."/>
            <person name="Nylinder S."/>
            <person name="Hedman E."/>
            <person name="Kallberg Y."/>
        </authorList>
    </citation>
    <scope>NUCLEOTIDE SEQUENCE [LARGE SCALE GENOMIC DNA]</scope>
</reference>
<evidence type="ECO:0000256" key="2">
    <source>
        <dbReference type="ARBA" id="ARBA00023002"/>
    </source>
</evidence>
<gene>
    <name evidence="4" type="ORF">LARSCL_LOCUS13175</name>
</gene>
<dbReference type="CDD" id="cd05325">
    <property type="entry name" value="carb_red_sniffer_like_SDR_c"/>
    <property type="match status" value="1"/>
</dbReference>
<dbReference type="Pfam" id="PF00106">
    <property type="entry name" value="adh_short"/>
    <property type="match status" value="1"/>
</dbReference>
<dbReference type="InterPro" id="IPR036291">
    <property type="entry name" value="NAD(P)-bd_dom_sf"/>
</dbReference>
<evidence type="ECO:0000256" key="1">
    <source>
        <dbReference type="ARBA" id="ARBA00022857"/>
    </source>
</evidence>
<dbReference type="InterPro" id="IPR051468">
    <property type="entry name" value="Fungal_SecMetab_SDRs"/>
</dbReference>
<keyword evidence="1" id="KW-0521">NADP</keyword>
<sequence length="255" mass="28416">MEAESVLVTGANRGIGLEFVRQLVTLPKPPKYIFATYRDRNKIEILKQLRDTCKKTLILLIKMDVTNAEQIENARYLIEDLVRDKGLNLLINNAGVYIRQSIPDTTEENMLLHFTTNTVAPVMVLKATLPLLQQAASHEPPRMNVSKAVVLNISSLGGSIQYKTNNFPRGKLHGFSYQISKAALNMAMKSISLAVEGQDILIVNMCPGWVKTDMGRNAAELEVSESVSAMMDTVSRLNQSHHGAFIDRYGEPIPY</sequence>
<keyword evidence="2" id="KW-0560">Oxidoreductase</keyword>
<dbReference type="Proteomes" id="UP001497382">
    <property type="component" value="Unassembled WGS sequence"/>
</dbReference>
<evidence type="ECO:0008006" key="6">
    <source>
        <dbReference type="Google" id="ProtNLM"/>
    </source>
</evidence>
<dbReference type="EMBL" id="CAXIEN010000179">
    <property type="protein sequence ID" value="CAL1284487.1"/>
    <property type="molecule type" value="Genomic_DNA"/>
</dbReference>
<dbReference type="PRINTS" id="PR00081">
    <property type="entry name" value="GDHRDH"/>
</dbReference>
<dbReference type="AlphaFoldDB" id="A0AAV2AKX1"/>
<dbReference type="InterPro" id="IPR002347">
    <property type="entry name" value="SDR_fam"/>
</dbReference>
<evidence type="ECO:0000313" key="5">
    <source>
        <dbReference type="Proteomes" id="UP001497382"/>
    </source>
</evidence>
<name>A0AAV2AKX1_9ARAC</name>
<dbReference type="Gene3D" id="3.40.50.720">
    <property type="entry name" value="NAD(P)-binding Rossmann-like Domain"/>
    <property type="match status" value="1"/>
</dbReference>
<proteinExistence type="inferred from homology"/>
<dbReference type="PRINTS" id="PR00080">
    <property type="entry name" value="SDRFAMILY"/>
</dbReference>
<dbReference type="GO" id="GO:0016491">
    <property type="term" value="F:oxidoreductase activity"/>
    <property type="evidence" value="ECO:0007669"/>
    <property type="project" value="UniProtKB-KW"/>
</dbReference>
<dbReference type="GO" id="GO:0005737">
    <property type="term" value="C:cytoplasm"/>
    <property type="evidence" value="ECO:0007669"/>
    <property type="project" value="TreeGrafter"/>
</dbReference>
<keyword evidence="5" id="KW-1185">Reference proteome</keyword>
<evidence type="ECO:0000256" key="3">
    <source>
        <dbReference type="RuleBase" id="RU000363"/>
    </source>
</evidence>
<organism evidence="4 5">
    <name type="scientific">Larinioides sclopetarius</name>
    <dbReference type="NCBI Taxonomy" id="280406"/>
    <lineage>
        <taxon>Eukaryota</taxon>
        <taxon>Metazoa</taxon>
        <taxon>Ecdysozoa</taxon>
        <taxon>Arthropoda</taxon>
        <taxon>Chelicerata</taxon>
        <taxon>Arachnida</taxon>
        <taxon>Araneae</taxon>
        <taxon>Araneomorphae</taxon>
        <taxon>Entelegynae</taxon>
        <taxon>Araneoidea</taxon>
        <taxon>Araneidae</taxon>
        <taxon>Larinioides</taxon>
    </lineage>
</organism>
<protein>
    <recommendedName>
        <fullName evidence="6">C-factor</fullName>
    </recommendedName>
</protein>
<comment type="caution">
    <text evidence="4">The sequence shown here is derived from an EMBL/GenBank/DDBJ whole genome shotgun (WGS) entry which is preliminary data.</text>
</comment>